<proteinExistence type="predicted"/>
<evidence type="ECO:0000256" key="4">
    <source>
        <dbReference type="ARBA" id="ARBA00023136"/>
    </source>
</evidence>
<gene>
    <name evidence="7" type="ORF">N8M53_03300</name>
</gene>
<keyword evidence="2 5" id="KW-0812">Transmembrane</keyword>
<organism evidence="7 8">
    <name type="scientific">Salinivibrio kushneri</name>
    <dbReference type="NCBI Taxonomy" id="1908198"/>
    <lineage>
        <taxon>Bacteria</taxon>
        <taxon>Pseudomonadati</taxon>
        <taxon>Pseudomonadota</taxon>
        <taxon>Gammaproteobacteria</taxon>
        <taxon>Vibrionales</taxon>
        <taxon>Vibrionaceae</taxon>
        <taxon>Salinivibrio</taxon>
    </lineage>
</organism>
<feature type="transmembrane region" description="Helical" evidence="5">
    <location>
        <begin position="174"/>
        <end position="196"/>
    </location>
</feature>
<feature type="transmembrane region" description="Helical" evidence="5">
    <location>
        <begin position="31"/>
        <end position="51"/>
    </location>
</feature>
<accession>A0AA47KLS0</accession>
<dbReference type="Proteomes" id="UP001164748">
    <property type="component" value="Chromosome"/>
</dbReference>
<evidence type="ECO:0000259" key="6">
    <source>
        <dbReference type="Pfam" id="PF04893"/>
    </source>
</evidence>
<reference evidence="7" key="1">
    <citation type="submission" date="2022-09" db="EMBL/GenBank/DDBJ databases">
        <authorList>
            <person name="Li Z.-J."/>
        </authorList>
    </citation>
    <scope>NUCLEOTIDE SEQUENCE</scope>
    <source>
        <strain evidence="7">TGB11</strain>
    </source>
</reference>
<dbReference type="Pfam" id="PF04893">
    <property type="entry name" value="Yip1"/>
    <property type="match status" value="1"/>
</dbReference>
<dbReference type="AlphaFoldDB" id="A0AA47KLS0"/>
<name>A0AA47KLS0_9GAMM</name>
<evidence type="ECO:0000256" key="3">
    <source>
        <dbReference type="ARBA" id="ARBA00022989"/>
    </source>
</evidence>
<evidence type="ECO:0000256" key="1">
    <source>
        <dbReference type="ARBA" id="ARBA00004141"/>
    </source>
</evidence>
<dbReference type="InterPro" id="IPR006977">
    <property type="entry name" value="Yip1_dom"/>
</dbReference>
<evidence type="ECO:0000313" key="7">
    <source>
        <dbReference type="EMBL" id="WBA09251.1"/>
    </source>
</evidence>
<feature type="domain" description="Yip1" evidence="6">
    <location>
        <begin position="14"/>
        <end position="225"/>
    </location>
</feature>
<evidence type="ECO:0000256" key="5">
    <source>
        <dbReference type="SAM" id="Phobius"/>
    </source>
</evidence>
<comment type="subcellular location">
    <subcellularLocation>
        <location evidence="1">Membrane</location>
        <topology evidence="1">Multi-pass membrane protein</topology>
    </subcellularLocation>
</comment>
<keyword evidence="4 5" id="KW-0472">Membrane</keyword>
<evidence type="ECO:0000313" key="8">
    <source>
        <dbReference type="Proteomes" id="UP001164748"/>
    </source>
</evidence>
<dbReference type="GO" id="GO:0016020">
    <property type="term" value="C:membrane"/>
    <property type="evidence" value="ECO:0007669"/>
    <property type="project" value="UniProtKB-SubCell"/>
</dbReference>
<feature type="transmembrane region" description="Helical" evidence="5">
    <location>
        <begin position="123"/>
        <end position="142"/>
    </location>
</feature>
<dbReference type="EMBL" id="CP114588">
    <property type="protein sequence ID" value="WBA09251.1"/>
    <property type="molecule type" value="Genomic_DNA"/>
</dbReference>
<sequence>MMQASANPLFALRDIVLRPSACFAALSQRPVWGWLAYLLMCLSAIAFWSAYFDHTNLAALQQALAQQLSMPPADAEKWLQRETLLASEVLGDWFGRAAVIFALALWFRLATKQDAPNFGYRHWLAASCFIFIPAVVGDLASYTNMTLSSGFILPAHADLNSLNGLLKLPLASSWSAWAASLPLLLPWYWVLSITVIGTWTPLNHGKAIVVATLPWVAVFASWAIIIALS</sequence>
<evidence type="ECO:0000256" key="2">
    <source>
        <dbReference type="ARBA" id="ARBA00022692"/>
    </source>
</evidence>
<dbReference type="RefSeq" id="WP_269579476.1">
    <property type="nucleotide sequence ID" value="NZ_CP114588.1"/>
</dbReference>
<keyword evidence="3 5" id="KW-1133">Transmembrane helix</keyword>
<protein>
    <submittedName>
        <fullName evidence="7">YIP1 family protein</fullName>
    </submittedName>
</protein>
<feature type="transmembrane region" description="Helical" evidence="5">
    <location>
        <begin position="93"/>
        <end position="111"/>
    </location>
</feature>
<feature type="transmembrane region" description="Helical" evidence="5">
    <location>
        <begin position="208"/>
        <end position="228"/>
    </location>
</feature>